<dbReference type="RefSeq" id="XP_456968.2">
    <property type="nucleotide sequence ID" value="XM_456968.1"/>
</dbReference>
<dbReference type="PRINTS" id="PR00411">
    <property type="entry name" value="PNDRDTASEI"/>
</dbReference>
<evidence type="ECO:0000256" key="2">
    <source>
        <dbReference type="ARBA" id="ARBA00022630"/>
    </source>
</evidence>
<dbReference type="OMA" id="MEPKMAL"/>
<dbReference type="PANTHER" id="PTHR43735:SF3">
    <property type="entry name" value="FERROPTOSIS SUPPRESSOR PROTEIN 1"/>
    <property type="match status" value="1"/>
</dbReference>
<evidence type="ECO:0000313" key="8">
    <source>
        <dbReference type="Proteomes" id="UP000000599"/>
    </source>
</evidence>
<dbReference type="SUPFAM" id="SSF51905">
    <property type="entry name" value="FAD/NAD(P)-binding domain"/>
    <property type="match status" value="2"/>
</dbReference>
<evidence type="ECO:0000256" key="4">
    <source>
        <dbReference type="ARBA" id="ARBA00023002"/>
    </source>
</evidence>
<dbReference type="OrthoDB" id="202203at2759"/>
<reference evidence="7 8" key="1">
    <citation type="journal article" date="2004" name="Nature">
        <title>Genome evolution in yeasts.</title>
        <authorList>
            <consortium name="Genolevures"/>
            <person name="Dujon B."/>
            <person name="Sherman D."/>
            <person name="Fischer G."/>
            <person name="Durrens P."/>
            <person name="Casaregola S."/>
            <person name="Lafontaine I."/>
            <person name="de Montigny J."/>
            <person name="Marck C."/>
            <person name="Neuveglise C."/>
            <person name="Talla E."/>
            <person name="Goffard N."/>
            <person name="Frangeul L."/>
            <person name="Aigle M."/>
            <person name="Anthouard V."/>
            <person name="Babour A."/>
            <person name="Barbe V."/>
            <person name="Barnay S."/>
            <person name="Blanchin S."/>
            <person name="Beckerich J.M."/>
            <person name="Beyne E."/>
            <person name="Bleykasten C."/>
            <person name="Boisrame A."/>
            <person name="Boyer J."/>
            <person name="Cattolico L."/>
            <person name="Confanioleri F."/>
            <person name="de Daruvar A."/>
            <person name="Despons L."/>
            <person name="Fabre E."/>
            <person name="Fairhead C."/>
            <person name="Ferry-Dumazet H."/>
            <person name="Groppi A."/>
            <person name="Hantraye F."/>
            <person name="Hennequin C."/>
            <person name="Jauniaux N."/>
            <person name="Joyet P."/>
            <person name="Kachouri R."/>
            <person name="Kerrest A."/>
            <person name="Koszul R."/>
            <person name="Lemaire M."/>
            <person name="Lesur I."/>
            <person name="Ma L."/>
            <person name="Muller H."/>
            <person name="Nicaud J.M."/>
            <person name="Nikolski M."/>
            <person name="Oztas S."/>
            <person name="Ozier-Kalogeropoulos O."/>
            <person name="Pellenz S."/>
            <person name="Potier S."/>
            <person name="Richard G.F."/>
            <person name="Straub M.L."/>
            <person name="Suleau A."/>
            <person name="Swennene D."/>
            <person name="Tekaia F."/>
            <person name="Wesolowski-Louvel M."/>
            <person name="Westhof E."/>
            <person name="Wirth B."/>
            <person name="Zeniou-Meyer M."/>
            <person name="Zivanovic I."/>
            <person name="Bolotin-Fukuhara M."/>
            <person name="Thierry A."/>
            <person name="Bouchier C."/>
            <person name="Caudron B."/>
            <person name="Scarpelli C."/>
            <person name="Gaillardin C."/>
            <person name="Weissenbach J."/>
            <person name="Wincker P."/>
            <person name="Souciet J.L."/>
        </authorList>
    </citation>
    <scope>NUCLEOTIDE SEQUENCE [LARGE SCALE GENOMIC DNA]</scope>
    <source>
        <strain evidence="8">ATCC 36239 / CBS 767 / BCRC 21394 / JCM 1990 / NBRC 0083 / IGC 2968</strain>
    </source>
</reference>
<dbReference type="GO" id="GO:0004174">
    <property type="term" value="F:electron-transferring-flavoprotein dehydrogenase activity"/>
    <property type="evidence" value="ECO:0007669"/>
    <property type="project" value="TreeGrafter"/>
</dbReference>
<organism evidence="7 8">
    <name type="scientific">Debaryomyces hansenii (strain ATCC 36239 / CBS 767 / BCRC 21394 / JCM 1990 / NBRC 0083 / IGC 2968)</name>
    <name type="common">Yeast</name>
    <name type="synonym">Torulaspora hansenii</name>
    <dbReference type="NCBI Taxonomy" id="284592"/>
    <lineage>
        <taxon>Eukaryota</taxon>
        <taxon>Fungi</taxon>
        <taxon>Dikarya</taxon>
        <taxon>Ascomycota</taxon>
        <taxon>Saccharomycotina</taxon>
        <taxon>Pichiomycetes</taxon>
        <taxon>Debaryomycetaceae</taxon>
        <taxon>Debaryomyces</taxon>
    </lineage>
</organism>
<dbReference type="InParanoid" id="Q6BXV1"/>
<dbReference type="STRING" id="284592.Q6BXV1"/>
<dbReference type="GO" id="GO:0050660">
    <property type="term" value="F:flavin adenine dinucleotide binding"/>
    <property type="evidence" value="ECO:0007669"/>
    <property type="project" value="TreeGrafter"/>
</dbReference>
<keyword evidence="2" id="KW-0285">Flavoprotein</keyword>
<evidence type="ECO:0000313" key="7">
    <source>
        <dbReference type="EMBL" id="CAG84947.2"/>
    </source>
</evidence>
<keyword evidence="8" id="KW-1185">Reference proteome</keyword>
<dbReference type="AlphaFoldDB" id="Q6BXV1"/>
<keyword evidence="5" id="KW-0732">Signal</keyword>
<protein>
    <submittedName>
        <fullName evidence="7">DEHA2A14762p</fullName>
    </submittedName>
</protein>
<proteinExistence type="inferred from homology"/>
<dbReference type="HOGENOM" id="CLU_676136_0_0_1"/>
<dbReference type="KEGG" id="dha:DEHA2A14762g"/>
<evidence type="ECO:0000256" key="3">
    <source>
        <dbReference type="ARBA" id="ARBA00022827"/>
    </source>
</evidence>
<dbReference type="eggNOG" id="KOG2495">
    <property type="taxonomic scope" value="Eukaryota"/>
</dbReference>
<dbReference type="GO" id="GO:0005737">
    <property type="term" value="C:cytoplasm"/>
    <property type="evidence" value="ECO:0007669"/>
    <property type="project" value="TreeGrafter"/>
</dbReference>
<name>Q6BXV1_DEBHA</name>
<dbReference type="EMBL" id="CR382133">
    <property type="protein sequence ID" value="CAG84947.2"/>
    <property type="molecule type" value="Genomic_DNA"/>
</dbReference>
<evidence type="ECO:0000256" key="1">
    <source>
        <dbReference type="ARBA" id="ARBA00006442"/>
    </source>
</evidence>
<dbReference type="PANTHER" id="PTHR43735">
    <property type="entry name" value="APOPTOSIS-INDUCING FACTOR 1"/>
    <property type="match status" value="1"/>
</dbReference>
<dbReference type="GeneID" id="2899370"/>
<gene>
    <name evidence="7" type="ordered locus">DEHA2A14762g</name>
</gene>
<sequence>MSLYHLSIILASIIQGANTFPLQPNGRKISITMIEPKNGFLNVIGMPRALLDTDFAKSQYFAFNGLKGIKFDNIFENEKRTRRTTTNSQINLELSYIQAKVTNLDKKSAEYQMGKESKAYSLQFDYVVLATGRHRSPPMSPKSLDIKSFVSEAGEFKQKVEKSDKVSVIGAGAVGIEIAAEIKHSYPEKTVNLIHPYSSFPPEPLSGKFKEYVHSALKDAGINIYLETRVEKELANGNLVTVDGKIIESQFNYWSSGKKNNISMLSKEIQEKYVSEKGNLLTNEHLQLSNVQDTVKNFYCIGDIVEIPVIKTAGWAAKMGRICASNIFSLLLNKEANETLPEKLLKSKNMVLVSGNRDIVSEANSQVEINNVRLVEQYKDYCLSKAMMKLNL</sequence>
<feature type="domain" description="FAD/NAD(P)-binding" evidence="6">
    <location>
        <begin position="29"/>
        <end position="317"/>
    </location>
</feature>
<dbReference type="InterPro" id="IPR036188">
    <property type="entry name" value="FAD/NAD-bd_sf"/>
</dbReference>
<keyword evidence="3" id="KW-0274">FAD</keyword>
<dbReference type="Proteomes" id="UP000000599">
    <property type="component" value="Chromosome A"/>
</dbReference>
<feature type="chain" id="PRO_5004271108" evidence="5">
    <location>
        <begin position="20"/>
        <end position="392"/>
    </location>
</feature>
<dbReference type="Gene3D" id="3.50.50.100">
    <property type="match status" value="1"/>
</dbReference>
<keyword evidence="4" id="KW-0560">Oxidoreductase</keyword>
<accession>Q6BXV1</accession>
<evidence type="ECO:0000259" key="6">
    <source>
        <dbReference type="Pfam" id="PF07992"/>
    </source>
</evidence>
<dbReference type="PRINTS" id="PR00368">
    <property type="entry name" value="FADPNR"/>
</dbReference>
<dbReference type="InterPro" id="IPR023753">
    <property type="entry name" value="FAD/NAD-binding_dom"/>
</dbReference>
<dbReference type="Pfam" id="PF07992">
    <property type="entry name" value="Pyr_redox_2"/>
    <property type="match status" value="1"/>
</dbReference>
<evidence type="ECO:0000256" key="5">
    <source>
        <dbReference type="SAM" id="SignalP"/>
    </source>
</evidence>
<comment type="similarity">
    <text evidence="1">Belongs to the FAD-dependent oxidoreductase family.</text>
</comment>
<feature type="signal peptide" evidence="5">
    <location>
        <begin position="1"/>
        <end position="19"/>
    </location>
</feature>